<sequence length="100" mass="10972">MLSNLNKSVAEYASEVHQGELGHVDSVALINYNKRLVKKTEIKTLEQSSASSFNSFKQSTRPLSLPYHIKPSQIKLQRNDDGSALLGAGSFGSVLLCSYE</sequence>
<dbReference type="GeneTree" id="ENSGT00660000097076"/>
<name>H2XPX1_CIOIN</name>
<keyword evidence="2" id="KW-1185">Reference proteome</keyword>
<dbReference type="Proteomes" id="UP000008144">
    <property type="component" value="Chromosome 11"/>
</dbReference>
<dbReference type="EMBL" id="EAAA01000748">
    <property type="status" value="NOT_ANNOTATED_CDS"/>
    <property type="molecule type" value="Genomic_DNA"/>
</dbReference>
<reference evidence="1" key="4">
    <citation type="submission" date="2025-09" db="UniProtKB">
        <authorList>
            <consortium name="Ensembl"/>
        </authorList>
    </citation>
    <scope>IDENTIFICATION</scope>
</reference>
<organism evidence="1 2">
    <name type="scientific">Ciona intestinalis</name>
    <name type="common">Transparent sea squirt</name>
    <name type="synonym">Ascidia intestinalis</name>
    <dbReference type="NCBI Taxonomy" id="7719"/>
    <lineage>
        <taxon>Eukaryota</taxon>
        <taxon>Metazoa</taxon>
        <taxon>Chordata</taxon>
        <taxon>Tunicata</taxon>
        <taxon>Ascidiacea</taxon>
        <taxon>Phlebobranchia</taxon>
        <taxon>Cionidae</taxon>
        <taxon>Ciona</taxon>
    </lineage>
</organism>
<dbReference type="Ensembl" id="ENSCINT00000033009.1">
    <property type="protein sequence ID" value="ENSCINP00000031705.1"/>
    <property type="gene ID" value="ENSCING00000018883.1"/>
</dbReference>
<evidence type="ECO:0000313" key="1">
    <source>
        <dbReference type="Ensembl" id="ENSCINP00000031705.1"/>
    </source>
</evidence>
<evidence type="ECO:0000313" key="2">
    <source>
        <dbReference type="Proteomes" id="UP000008144"/>
    </source>
</evidence>
<dbReference type="AlphaFoldDB" id="H2XPX1"/>
<reference evidence="1" key="3">
    <citation type="submission" date="2025-08" db="UniProtKB">
        <authorList>
            <consortium name="Ensembl"/>
        </authorList>
    </citation>
    <scope>IDENTIFICATION</scope>
</reference>
<accession>H2XPX1</accession>
<dbReference type="HOGENOM" id="CLU_2312376_0_0_1"/>
<reference evidence="2" key="1">
    <citation type="journal article" date="2002" name="Science">
        <title>The draft genome of Ciona intestinalis: insights into chordate and vertebrate origins.</title>
        <authorList>
            <person name="Dehal P."/>
            <person name="Satou Y."/>
            <person name="Campbell R.K."/>
            <person name="Chapman J."/>
            <person name="Degnan B."/>
            <person name="De Tomaso A."/>
            <person name="Davidson B."/>
            <person name="Di Gregorio A."/>
            <person name="Gelpke M."/>
            <person name="Goodstein D.M."/>
            <person name="Harafuji N."/>
            <person name="Hastings K.E."/>
            <person name="Ho I."/>
            <person name="Hotta K."/>
            <person name="Huang W."/>
            <person name="Kawashima T."/>
            <person name="Lemaire P."/>
            <person name="Martinez D."/>
            <person name="Meinertzhagen I.A."/>
            <person name="Necula S."/>
            <person name="Nonaka M."/>
            <person name="Putnam N."/>
            <person name="Rash S."/>
            <person name="Saiga H."/>
            <person name="Satake M."/>
            <person name="Terry A."/>
            <person name="Yamada L."/>
            <person name="Wang H.G."/>
            <person name="Awazu S."/>
            <person name="Azumi K."/>
            <person name="Boore J."/>
            <person name="Branno M."/>
            <person name="Chin-Bow S."/>
            <person name="DeSantis R."/>
            <person name="Doyle S."/>
            <person name="Francino P."/>
            <person name="Keys D.N."/>
            <person name="Haga S."/>
            <person name="Hayashi H."/>
            <person name="Hino K."/>
            <person name="Imai K.S."/>
            <person name="Inaba K."/>
            <person name="Kano S."/>
            <person name="Kobayashi K."/>
            <person name="Kobayashi M."/>
            <person name="Lee B.I."/>
            <person name="Makabe K.W."/>
            <person name="Manohar C."/>
            <person name="Matassi G."/>
            <person name="Medina M."/>
            <person name="Mochizuki Y."/>
            <person name="Mount S."/>
            <person name="Morishita T."/>
            <person name="Miura S."/>
            <person name="Nakayama A."/>
            <person name="Nishizaka S."/>
            <person name="Nomoto H."/>
            <person name="Ohta F."/>
            <person name="Oishi K."/>
            <person name="Rigoutsos I."/>
            <person name="Sano M."/>
            <person name="Sasaki A."/>
            <person name="Sasakura Y."/>
            <person name="Shoguchi E."/>
            <person name="Shin-i T."/>
            <person name="Spagnuolo A."/>
            <person name="Stainier D."/>
            <person name="Suzuki M.M."/>
            <person name="Tassy O."/>
            <person name="Takatori N."/>
            <person name="Tokuoka M."/>
            <person name="Yagi K."/>
            <person name="Yoshizaki F."/>
            <person name="Wada S."/>
            <person name="Zhang C."/>
            <person name="Hyatt P.D."/>
            <person name="Larimer F."/>
            <person name="Detter C."/>
            <person name="Doggett N."/>
            <person name="Glavina T."/>
            <person name="Hawkins T."/>
            <person name="Richardson P."/>
            <person name="Lucas S."/>
            <person name="Kohara Y."/>
            <person name="Levine M."/>
            <person name="Satoh N."/>
            <person name="Rokhsar D.S."/>
        </authorList>
    </citation>
    <scope>NUCLEOTIDE SEQUENCE [LARGE SCALE GENOMIC DNA]</scope>
</reference>
<protein>
    <submittedName>
        <fullName evidence="1">Uncharacterized protein</fullName>
    </submittedName>
</protein>
<dbReference type="InParanoid" id="H2XPX1"/>
<proteinExistence type="predicted"/>
<reference evidence="1" key="2">
    <citation type="journal article" date="2008" name="Genome Biol.">
        <title>Improved genome assembly and evidence-based global gene model set for the chordate Ciona intestinalis: new insight into intron and operon populations.</title>
        <authorList>
            <person name="Satou Y."/>
            <person name="Mineta K."/>
            <person name="Ogasawara M."/>
            <person name="Sasakura Y."/>
            <person name="Shoguchi E."/>
            <person name="Ueno K."/>
            <person name="Yamada L."/>
            <person name="Matsumoto J."/>
            <person name="Wasserscheid J."/>
            <person name="Dewar K."/>
            <person name="Wiley G.B."/>
            <person name="Macmil S.L."/>
            <person name="Roe B.A."/>
            <person name="Zeller R.W."/>
            <person name="Hastings K.E."/>
            <person name="Lemaire P."/>
            <person name="Lindquist E."/>
            <person name="Endo T."/>
            <person name="Hotta K."/>
            <person name="Inaba K."/>
        </authorList>
    </citation>
    <scope>NUCLEOTIDE SEQUENCE [LARGE SCALE GENOMIC DNA]</scope>
    <source>
        <strain evidence="1">wild type</strain>
    </source>
</reference>